<dbReference type="EMBL" id="CAFABG010000008">
    <property type="protein sequence ID" value="CAB4821274.1"/>
    <property type="molecule type" value="Genomic_DNA"/>
</dbReference>
<accession>A0A6J6ZKL0</accession>
<dbReference type="NCBIfam" id="TIGR03847">
    <property type="entry name" value="conserved hypothetical protein"/>
    <property type="match status" value="1"/>
</dbReference>
<gene>
    <name evidence="1" type="ORF">UFOPK3181_00226</name>
    <name evidence="2" type="ORF">UFOPK3520_00083</name>
</gene>
<dbReference type="Pfam" id="PF11290">
    <property type="entry name" value="DUF3090"/>
    <property type="match status" value="1"/>
</dbReference>
<name>A0A6J6ZKL0_9ZZZZ</name>
<sequence>MSFIFDSIDRFVAGTVGGPGERAFFIQAQNGTRLVTLALEKAQVAALAERLAIVLVDLRRNGIPFNTRDLPRDDAPLTTPIESEFEVGLISMAWDESQSRMSIELFEIAAPDGQAGNSLKVSLDVSQCGAFVKRSNALVSAGRLPCPFCGFPIDPQAHLCPRANGYRR</sequence>
<evidence type="ECO:0000313" key="1">
    <source>
        <dbReference type="EMBL" id="CAB4821274.1"/>
    </source>
</evidence>
<dbReference type="InterPro" id="IPR021441">
    <property type="entry name" value="DUF3090"/>
</dbReference>
<reference evidence="1" key="1">
    <citation type="submission" date="2020-05" db="EMBL/GenBank/DDBJ databases">
        <authorList>
            <person name="Chiriac C."/>
            <person name="Salcher M."/>
            <person name="Ghai R."/>
            <person name="Kavagutti S V."/>
        </authorList>
    </citation>
    <scope>NUCLEOTIDE SEQUENCE</scope>
</reference>
<evidence type="ECO:0000313" key="2">
    <source>
        <dbReference type="EMBL" id="CAB5239147.1"/>
    </source>
</evidence>
<dbReference type="EMBL" id="CAFBSF010000002">
    <property type="protein sequence ID" value="CAB5239147.1"/>
    <property type="molecule type" value="Genomic_DNA"/>
</dbReference>
<organism evidence="1">
    <name type="scientific">freshwater metagenome</name>
    <dbReference type="NCBI Taxonomy" id="449393"/>
    <lineage>
        <taxon>unclassified sequences</taxon>
        <taxon>metagenomes</taxon>
        <taxon>ecological metagenomes</taxon>
    </lineage>
</organism>
<dbReference type="AlphaFoldDB" id="A0A6J6ZKL0"/>
<proteinExistence type="predicted"/>
<protein>
    <submittedName>
        <fullName evidence="1">Unannotated protein</fullName>
    </submittedName>
</protein>